<dbReference type="PANTHER" id="PTHR42852:SF13">
    <property type="entry name" value="PROTEIN DIPZ"/>
    <property type="match status" value="1"/>
</dbReference>
<accession>A0A921NTR5</accession>
<evidence type="ECO:0000256" key="2">
    <source>
        <dbReference type="ARBA" id="ARBA00022748"/>
    </source>
</evidence>
<dbReference type="Pfam" id="PF08534">
    <property type="entry name" value="Redoxin"/>
    <property type="match status" value="1"/>
</dbReference>
<keyword evidence="3" id="KW-0676">Redox-active center</keyword>
<keyword evidence="5" id="KW-0560">Oxidoreductase</keyword>
<dbReference type="Proteomes" id="UP000698242">
    <property type="component" value="Unassembled WGS sequence"/>
</dbReference>
<dbReference type="PROSITE" id="PS51352">
    <property type="entry name" value="THIOREDOXIN_2"/>
    <property type="match status" value="1"/>
</dbReference>
<evidence type="ECO:0000256" key="3">
    <source>
        <dbReference type="ARBA" id="ARBA00023284"/>
    </source>
</evidence>
<feature type="domain" description="Thioredoxin" evidence="4">
    <location>
        <begin position="36"/>
        <end position="203"/>
    </location>
</feature>
<dbReference type="CDD" id="cd02966">
    <property type="entry name" value="TlpA_like_family"/>
    <property type="match status" value="1"/>
</dbReference>
<dbReference type="InterPro" id="IPR050553">
    <property type="entry name" value="Thioredoxin_ResA/DsbE_sf"/>
</dbReference>
<dbReference type="InterPro" id="IPR036249">
    <property type="entry name" value="Thioredoxin-like_sf"/>
</dbReference>
<proteinExistence type="predicted"/>
<evidence type="ECO:0000256" key="1">
    <source>
        <dbReference type="ARBA" id="ARBA00004196"/>
    </source>
</evidence>
<keyword evidence="2" id="KW-0201">Cytochrome c-type biogenesis</keyword>
<protein>
    <submittedName>
        <fullName evidence="5">Thioldisulfide interchange protein</fullName>
        <ecNumber evidence="5">1.8.1.9</ecNumber>
    </submittedName>
</protein>
<dbReference type="InterPro" id="IPR013740">
    <property type="entry name" value="Redoxin"/>
</dbReference>
<dbReference type="OrthoDB" id="9799347at2"/>
<reference evidence="5" key="1">
    <citation type="submission" date="2013-03" db="EMBL/GenBank/DDBJ databases">
        <title>Genome Sequence of the Profundibacterium mesophilum strain KAUST100406-0324T from Red Sea, a novel genus in the family Rhodobacteraceae.</title>
        <authorList>
            <person name="Essack M."/>
            <person name="Alam I."/>
            <person name="Lafi F."/>
            <person name="Alawi W."/>
            <person name="Kamanu F."/>
            <person name="Al-Suwailem A."/>
            <person name="Lee O.O."/>
            <person name="Xu Y."/>
            <person name="Bajic V."/>
            <person name="Qian P.-Y."/>
            <person name="Archer J."/>
        </authorList>
    </citation>
    <scope>NUCLEOTIDE SEQUENCE</scope>
    <source>
        <strain evidence="5">KAUST100406-0324</strain>
    </source>
</reference>
<sequence>MKKIELAVLYMAIGLGANLAVSGQGAAGDASAKTEAPAGPSIDVPALEALREGSMKKLIFHSEPRAVSQEPFEDAQGETRRLGDWSGKPVLVNFWATWCAPCRTEMPLLDALQAEFGGEGFDVVTIATARSAPGGVDAFFADAGLAHLEKFYDADQALARDMAVLGLPVTLLLDAEGREIARMQGDADWFGESAKAIVAQLMEY</sequence>
<name>A0A921NTR5_9RHOB</name>
<dbReference type="EMBL" id="APKE01000014">
    <property type="protein sequence ID" value="KAF0676459.1"/>
    <property type="molecule type" value="Genomic_DNA"/>
</dbReference>
<evidence type="ECO:0000313" key="6">
    <source>
        <dbReference type="Proteomes" id="UP000698242"/>
    </source>
</evidence>
<dbReference type="InterPro" id="IPR013766">
    <property type="entry name" value="Thioredoxin_domain"/>
</dbReference>
<evidence type="ECO:0000313" key="5">
    <source>
        <dbReference type="EMBL" id="KAF0676459.1"/>
    </source>
</evidence>
<dbReference type="AlphaFoldDB" id="A0A921NTR5"/>
<dbReference type="SUPFAM" id="SSF52833">
    <property type="entry name" value="Thioredoxin-like"/>
    <property type="match status" value="1"/>
</dbReference>
<keyword evidence="6" id="KW-1185">Reference proteome</keyword>
<comment type="subcellular location">
    <subcellularLocation>
        <location evidence="1">Cell envelope</location>
    </subcellularLocation>
</comment>
<gene>
    <name evidence="5" type="primary">dsbE</name>
    <name evidence="5" type="ORF">PMES_01191</name>
</gene>
<dbReference type="PROSITE" id="PS00194">
    <property type="entry name" value="THIOREDOXIN_1"/>
    <property type="match status" value="1"/>
</dbReference>
<comment type="caution">
    <text evidence="5">The sequence shown here is derived from an EMBL/GenBank/DDBJ whole genome shotgun (WGS) entry which is preliminary data.</text>
</comment>
<dbReference type="GO" id="GO:0017004">
    <property type="term" value="P:cytochrome complex assembly"/>
    <property type="evidence" value="ECO:0007669"/>
    <property type="project" value="UniProtKB-KW"/>
</dbReference>
<dbReference type="InterPro" id="IPR017937">
    <property type="entry name" value="Thioredoxin_CS"/>
</dbReference>
<dbReference type="GO" id="GO:0030313">
    <property type="term" value="C:cell envelope"/>
    <property type="evidence" value="ECO:0007669"/>
    <property type="project" value="UniProtKB-SubCell"/>
</dbReference>
<organism evidence="5 6">
    <name type="scientific">Profundibacterium mesophilum KAUST100406-0324</name>
    <dbReference type="NCBI Taxonomy" id="1037889"/>
    <lineage>
        <taxon>Bacteria</taxon>
        <taxon>Pseudomonadati</taxon>
        <taxon>Pseudomonadota</taxon>
        <taxon>Alphaproteobacteria</taxon>
        <taxon>Rhodobacterales</taxon>
        <taxon>Roseobacteraceae</taxon>
        <taxon>Profundibacterium</taxon>
    </lineage>
</organism>
<dbReference type="GO" id="GO:0004791">
    <property type="term" value="F:thioredoxin-disulfide reductase (NADPH) activity"/>
    <property type="evidence" value="ECO:0007669"/>
    <property type="project" value="UniProtKB-EC"/>
</dbReference>
<dbReference type="Gene3D" id="3.40.30.10">
    <property type="entry name" value="Glutaredoxin"/>
    <property type="match status" value="1"/>
</dbReference>
<evidence type="ECO:0000259" key="4">
    <source>
        <dbReference type="PROSITE" id="PS51352"/>
    </source>
</evidence>
<dbReference type="EC" id="1.8.1.9" evidence="5"/>
<dbReference type="RefSeq" id="WP_159964590.1">
    <property type="nucleotide sequence ID" value="NZ_APKE01000014.1"/>
</dbReference>
<dbReference type="PANTHER" id="PTHR42852">
    <property type="entry name" value="THIOL:DISULFIDE INTERCHANGE PROTEIN DSBE"/>
    <property type="match status" value="1"/>
</dbReference>